<dbReference type="EMBL" id="CP015453">
    <property type="protein sequence ID" value="AWH95733.1"/>
    <property type="molecule type" value="Genomic_DNA"/>
</dbReference>
<gene>
    <name evidence="3" type="ORF">A6048_09680</name>
</gene>
<keyword evidence="2" id="KW-0732">Signal</keyword>
<feature type="region of interest" description="Disordered" evidence="1">
    <location>
        <begin position="28"/>
        <end position="70"/>
    </location>
</feature>
<reference evidence="3 4" key="1">
    <citation type="submission" date="2016-04" db="EMBL/GenBank/DDBJ databases">
        <title>Complete genome sequence of the haloalkaliphilic hydrocarbon-degrading bacterium Dietzia psychralcaliphila ILA-1T, isolated from a drain of a fish product-processing plant.</title>
        <authorList>
            <person name="Zhao J."/>
            <person name="Hu B."/>
            <person name="Geng S."/>
            <person name="Nie Y."/>
            <person name="Tang Y."/>
        </authorList>
    </citation>
    <scope>NUCLEOTIDE SEQUENCE [LARGE SCALE GENOMIC DNA]</scope>
    <source>
        <strain evidence="3 4">ILA-1</strain>
    </source>
</reference>
<dbReference type="PROSITE" id="PS51257">
    <property type="entry name" value="PROKAR_LIPOPROTEIN"/>
    <property type="match status" value="1"/>
</dbReference>
<evidence type="ECO:0000256" key="2">
    <source>
        <dbReference type="SAM" id="SignalP"/>
    </source>
</evidence>
<feature type="signal peptide" evidence="2">
    <location>
        <begin position="1"/>
        <end position="20"/>
    </location>
</feature>
<dbReference type="SUPFAM" id="SSF50952">
    <property type="entry name" value="Soluble quinoprotein glucose dehydrogenase"/>
    <property type="match status" value="1"/>
</dbReference>
<protein>
    <submittedName>
        <fullName evidence="3">Oxidoreductase</fullName>
    </submittedName>
</protein>
<dbReference type="AlphaFoldDB" id="A0AAD0JQ33"/>
<evidence type="ECO:0000313" key="4">
    <source>
        <dbReference type="Proteomes" id="UP000244903"/>
    </source>
</evidence>
<evidence type="ECO:0000256" key="1">
    <source>
        <dbReference type="SAM" id="MobiDB-lite"/>
    </source>
</evidence>
<keyword evidence="4" id="KW-1185">Reference proteome</keyword>
<dbReference type="RefSeq" id="WP_107747366.1">
    <property type="nucleotide sequence ID" value="NZ_CP015453.1"/>
</dbReference>
<proteinExistence type="predicted"/>
<organism evidence="3 4">
    <name type="scientific">Dietzia psychralcaliphila</name>
    <dbReference type="NCBI Taxonomy" id="139021"/>
    <lineage>
        <taxon>Bacteria</taxon>
        <taxon>Bacillati</taxon>
        <taxon>Actinomycetota</taxon>
        <taxon>Actinomycetes</taxon>
        <taxon>Mycobacteriales</taxon>
        <taxon>Dietziaceae</taxon>
        <taxon>Dietzia</taxon>
    </lineage>
</organism>
<feature type="compositionally biased region" description="Pro residues" evidence="1">
    <location>
        <begin position="41"/>
        <end position="57"/>
    </location>
</feature>
<dbReference type="InterPro" id="IPR011041">
    <property type="entry name" value="Quinoprot_gluc/sorb_DH_b-prop"/>
</dbReference>
<name>A0AAD0JQ33_9ACTN</name>
<feature type="region of interest" description="Disordered" evidence="1">
    <location>
        <begin position="311"/>
        <end position="342"/>
    </location>
</feature>
<dbReference type="KEGG" id="dpc:A6048_09680"/>
<accession>A0AAD0JQ33</accession>
<dbReference type="Proteomes" id="UP000244903">
    <property type="component" value="Chromosome"/>
</dbReference>
<feature type="chain" id="PRO_5042079130" evidence="2">
    <location>
        <begin position="21"/>
        <end position="342"/>
    </location>
</feature>
<sequence length="342" mass="34512">MRSLSLVVVLAVAMAGCARFDDRLEAPFTPAPGPGMGAAPPSSPPGIPPPSSPPSPGEPEATPERGPCVDPDPAVIATCLEPAVAVAGLGEKALVAESTGGVKIVSVDAPPEDFGRVDPRGGRVAAVAPSPDFAQDRLVYLLVVGDGPSRVERLARGDAPRTVAELAPAETGGLAFVDDVLTVGVGSELVRFPGFRGIGLAERPEIVARDLGQINGLCTHLSDLYLSAVTDRGAVIRTADQVIWTWPDQRSAGGCAAAEDSLAVALPDAERADVLPLAGGAARGQPEALAEGRYGRITGLASVGDGVLLGGTTNKRGGSPVPTDDRAVILPQTGGGGGDART</sequence>
<evidence type="ECO:0000313" key="3">
    <source>
        <dbReference type="EMBL" id="AWH95733.1"/>
    </source>
</evidence>
<feature type="compositionally biased region" description="Gly residues" evidence="1">
    <location>
        <begin position="333"/>
        <end position="342"/>
    </location>
</feature>